<keyword evidence="1" id="KW-0812">Transmembrane</keyword>
<evidence type="ECO:0000256" key="2">
    <source>
        <dbReference type="SAM" id="SignalP"/>
    </source>
</evidence>
<proteinExistence type="predicted"/>
<dbReference type="InParanoid" id="A0A1I5UVY2"/>
<dbReference type="STRING" id="1993.SAMN04489713_120118"/>
<evidence type="ECO:0008006" key="5">
    <source>
        <dbReference type="Google" id="ProtNLM"/>
    </source>
</evidence>
<protein>
    <recommendedName>
        <fullName evidence="5">TPM domain-containing protein</fullName>
    </recommendedName>
</protein>
<feature type="signal peptide" evidence="2">
    <location>
        <begin position="1"/>
        <end position="26"/>
    </location>
</feature>
<organism evidence="3 4">
    <name type="scientific">Actinomadura madurae</name>
    <dbReference type="NCBI Taxonomy" id="1993"/>
    <lineage>
        <taxon>Bacteria</taxon>
        <taxon>Bacillati</taxon>
        <taxon>Actinomycetota</taxon>
        <taxon>Actinomycetes</taxon>
        <taxon>Streptosporangiales</taxon>
        <taxon>Thermomonosporaceae</taxon>
        <taxon>Actinomadura</taxon>
    </lineage>
</organism>
<sequence length="423" mass="46556">MRRICLLLAAIVLAAWPAARPSAAFAEEPPHAYHRLDRVGAALAKDPLFVDPDVSAALGGPDRARLHAAIGRTAKLIGTPVYVVVIPNPSESESQGRDRAFLHMLHDRSGRDGLYLMVNGRGYLESVAFRVPRRLPYSSLDEDDPGGYEPADPERPFTGLADRISQRLDGYATAPTASPETPELYSTPDPFGKENELTPADPEIQAPLLTGLLLAGPAGAAVLYWLGIGVLALLGRRREGTEVRRRSWASRTPSMRRLRREAAKEVARLNRLLAATDEGRGRRYAVSAYDAAQILYDDAKDDQDKAIDLVGAIVLARQGRLALDRDLASPPSPCLVNPLHGESALRKRVRKLEEHGLPRECPLCRNCHEFDKRYGLGEQHLLKIPGPDGRRPHTLVPGVWQDTAWGSRGKNFLPRVMRYLGVD</sequence>
<name>A0A1I5UVY2_9ACTN</name>
<keyword evidence="4" id="KW-1185">Reference proteome</keyword>
<dbReference type="eggNOG" id="ENOG50342B7">
    <property type="taxonomic scope" value="Bacteria"/>
</dbReference>
<gene>
    <name evidence="3" type="ORF">SAMN04489713_120118</name>
</gene>
<dbReference type="GeneID" id="99648890"/>
<dbReference type="AlphaFoldDB" id="A0A1I5UVY2"/>
<dbReference type="OrthoDB" id="3429848at2"/>
<keyword evidence="1" id="KW-1133">Transmembrane helix</keyword>
<feature type="transmembrane region" description="Helical" evidence="1">
    <location>
        <begin position="208"/>
        <end position="235"/>
    </location>
</feature>
<evidence type="ECO:0000256" key="1">
    <source>
        <dbReference type="SAM" id="Phobius"/>
    </source>
</evidence>
<accession>A0A1I5UVY2</accession>
<keyword evidence="2" id="KW-0732">Signal</keyword>
<dbReference type="EMBL" id="FOVH01000020">
    <property type="protein sequence ID" value="SFP99370.1"/>
    <property type="molecule type" value="Genomic_DNA"/>
</dbReference>
<evidence type="ECO:0000313" key="3">
    <source>
        <dbReference type="EMBL" id="SFP99370.1"/>
    </source>
</evidence>
<dbReference type="RefSeq" id="WP_111833649.1">
    <property type="nucleotide sequence ID" value="NZ_CP083237.1"/>
</dbReference>
<reference evidence="3 4" key="1">
    <citation type="submission" date="2016-10" db="EMBL/GenBank/DDBJ databases">
        <authorList>
            <person name="de Groot N.N."/>
        </authorList>
    </citation>
    <scope>NUCLEOTIDE SEQUENCE [LARGE SCALE GENOMIC DNA]</scope>
    <source>
        <strain evidence="3 4">DSM 43067</strain>
    </source>
</reference>
<evidence type="ECO:0000313" key="4">
    <source>
        <dbReference type="Proteomes" id="UP000183413"/>
    </source>
</evidence>
<feature type="chain" id="PRO_5010296988" description="TPM domain-containing protein" evidence="2">
    <location>
        <begin position="27"/>
        <end position="423"/>
    </location>
</feature>
<dbReference type="Proteomes" id="UP000183413">
    <property type="component" value="Unassembled WGS sequence"/>
</dbReference>
<keyword evidence="1" id="KW-0472">Membrane</keyword>